<sequence length="53" mass="6296">MMEAFYWVFILAAVTTTFFVIFRKLSRGTYWTIAILALFYLLVLSYSLLNGRY</sequence>
<name>A0A845DW10_9BACI</name>
<accession>A0A845DW10</accession>
<dbReference type="AlphaFoldDB" id="A0A845DW10"/>
<dbReference type="EMBL" id="WMET01000006">
    <property type="protein sequence ID" value="MYL21700.1"/>
    <property type="molecule type" value="Genomic_DNA"/>
</dbReference>
<dbReference type="Proteomes" id="UP000460949">
    <property type="component" value="Unassembled WGS sequence"/>
</dbReference>
<gene>
    <name evidence="2" type="ORF">GLW04_17515</name>
</gene>
<feature type="transmembrane region" description="Helical" evidence="1">
    <location>
        <begin position="29"/>
        <end position="49"/>
    </location>
</feature>
<evidence type="ECO:0000256" key="1">
    <source>
        <dbReference type="SAM" id="Phobius"/>
    </source>
</evidence>
<proteinExistence type="predicted"/>
<evidence type="ECO:0000313" key="3">
    <source>
        <dbReference type="Proteomes" id="UP000460949"/>
    </source>
</evidence>
<evidence type="ECO:0000313" key="2">
    <source>
        <dbReference type="EMBL" id="MYL21700.1"/>
    </source>
</evidence>
<protein>
    <submittedName>
        <fullName evidence="2">Uncharacterized protein</fullName>
    </submittedName>
</protein>
<organism evidence="2 3">
    <name type="scientific">Halobacillus litoralis</name>
    <dbReference type="NCBI Taxonomy" id="45668"/>
    <lineage>
        <taxon>Bacteria</taxon>
        <taxon>Bacillati</taxon>
        <taxon>Bacillota</taxon>
        <taxon>Bacilli</taxon>
        <taxon>Bacillales</taxon>
        <taxon>Bacillaceae</taxon>
        <taxon>Halobacillus</taxon>
    </lineage>
</organism>
<keyword evidence="1" id="KW-1133">Transmembrane helix</keyword>
<comment type="caution">
    <text evidence="2">The sequence shown here is derived from an EMBL/GenBank/DDBJ whole genome shotgun (WGS) entry which is preliminary data.</text>
</comment>
<keyword evidence="1" id="KW-0472">Membrane</keyword>
<reference evidence="2 3" key="1">
    <citation type="submission" date="2019-11" db="EMBL/GenBank/DDBJ databases">
        <title>Genome sequences of 17 halophilic strains isolated from different environments.</title>
        <authorList>
            <person name="Furrow R.E."/>
        </authorList>
    </citation>
    <scope>NUCLEOTIDE SEQUENCE [LARGE SCALE GENOMIC DNA]</scope>
    <source>
        <strain evidence="2 3">22511_23_Filter</strain>
    </source>
</reference>
<keyword evidence="1" id="KW-0812">Transmembrane</keyword>
<feature type="transmembrane region" description="Helical" evidence="1">
    <location>
        <begin position="6"/>
        <end position="22"/>
    </location>
</feature>
<dbReference type="RefSeq" id="WP_160839649.1">
    <property type="nucleotide sequence ID" value="NZ_WMET01000006.1"/>
</dbReference>